<dbReference type="Gene3D" id="3.30.1490.190">
    <property type="match status" value="1"/>
</dbReference>
<dbReference type="EMBL" id="CP002344">
    <property type="protein sequence ID" value="ADU50676.1"/>
    <property type="molecule type" value="Genomic_DNA"/>
</dbReference>
<dbReference type="Gene3D" id="1.10.10.10">
    <property type="entry name" value="Winged helix-like DNA-binding domain superfamily/Winged helix DNA-binding domain"/>
    <property type="match status" value="1"/>
</dbReference>
<feature type="binding site" evidence="7">
    <location>
        <position position="142"/>
    </location>
    <ligand>
        <name>Zn(2+)</name>
        <dbReference type="ChEBI" id="CHEBI:29105"/>
    </ligand>
</feature>
<dbReference type="STRING" id="644966.Tmar_0555"/>
<feature type="binding site" evidence="7">
    <location>
        <position position="102"/>
    </location>
    <ligand>
        <name>Zn(2+)</name>
        <dbReference type="ChEBI" id="CHEBI:29105"/>
    </ligand>
</feature>
<feature type="binding site" evidence="8">
    <location>
        <position position="93"/>
    </location>
    <ligand>
        <name>Fe cation</name>
        <dbReference type="ChEBI" id="CHEBI:24875"/>
    </ligand>
</feature>
<dbReference type="HOGENOM" id="CLU_096072_5_1_9"/>
<gene>
    <name evidence="9" type="ordered locus">Tmar_0555</name>
</gene>
<dbReference type="Pfam" id="PF01475">
    <property type="entry name" value="FUR"/>
    <property type="match status" value="1"/>
</dbReference>
<dbReference type="GO" id="GO:0008270">
    <property type="term" value="F:zinc ion binding"/>
    <property type="evidence" value="ECO:0007669"/>
    <property type="project" value="TreeGrafter"/>
</dbReference>
<reference evidence="9 10" key="1">
    <citation type="journal article" date="2010" name="Stand. Genomic Sci.">
        <title>Complete genome sequence of Thermaerobacter marianensis type strain (7p75a).</title>
        <authorList>
            <person name="Han C."/>
            <person name="Gu W."/>
            <person name="Zhang X."/>
            <person name="Lapidus A."/>
            <person name="Nolan M."/>
            <person name="Copeland A."/>
            <person name="Lucas S."/>
            <person name="Del Rio T.G."/>
            <person name="Tice H."/>
            <person name="Cheng J.F."/>
            <person name="Tapia R."/>
            <person name="Goodwin L."/>
            <person name="Pitluck S."/>
            <person name="Pagani I."/>
            <person name="Ivanova N."/>
            <person name="Mavromatis K."/>
            <person name="Mikhailova N."/>
            <person name="Pati A."/>
            <person name="Chen A."/>
            <person name="Palaniappan K."/>
            <person name="Land M."/>
            <person name="Hauser L."/>
            <person name="Chang Y.J."/>
            <person name="Jeffries C.D."/>
            <person name="Schneider S."/>
            <person name="Rohde M."/>
            <person name="Goker M."/>
            <person name="Pukall R."/>
            <person name="Woyke T."/>
            <person name="Bristow J."/>
            <person name="Eisen J.A."/>
            <person name="Markowitz V."/>
            <person name="Hugenholtz P."/>
            <person name="Kyrpides N.C."/>
            <person name="Klenk H.P."/>
            <person name="Detter J.C."/>
        </authorList>
    </citation>
    <scope>NUCLEOTIDE SEQUENCE [LARGE SCALE GENOMIC DNA]</scope>
    <source>
        <strain evidence="10">ATCC 700841 / DSM 12885 / JCM 10246 / 7p75a</strain>
    </source>
</reference>
<dbReference type="PANTHER" id="PTHR33202:SF7">
    <property type="entry name" value="FERRIC UPTAKE REGULATION PROTEIN"/>
    <property type="match status" value="1"/>
</dbReference>
<dbReference type="GO" id="GO:0000976">
    <property type="term" value="F:transcription cis-regulatory region binding"/>
    <property type="evidence" value="ECO:0007669"/>
    <property type="project" value="TreeGrafter"/>
</dbReference>
<reference evidence="10" key="2">
    <citation type="journal article" date="2010" name="Stand. Genomic Sci.">
        <title>Complete genome sequence of Thermaerobacter marianensis type strain (7p75aT).</title>
        <authorList>
            <person name="Han C."/>
            <person name="Gu W."/>
            <person name="Zhang X."/>
            <person name="Lapidus A."/>
            <person name="Nolan M."/>
            <person name="Copeland A."/>
            <person name="Lucas S."/>
            <person name="Glavina Del Rio T."/>
            <person name="Tice H."/>
            <person name="Cheng J."/>
            <person name="Tapia R."/>
            <person name="Goodwin L."/>
            <person name="Pitluck S."/>
            <person name="Pagani I."/>
            <person name="Ivanova N."/>
            <person name="Mavromatis K."/>
            <person name="Mikhailova N."/>
            <person name="Pati A."/>
            <person name="Chen A."/>
            <person name="Palaniappan K."/>
            <person name="Land M."/>
            <person name="Hauser L."/>
            <person name="Chang Y."/>
            <person name="Jeffries C."/>
            <person name="Schneider S."/>
            <person name="Rohde M."/>
            <person name="Goker M."/>
            <person name="Pukall R."/>
            <person name="Woyke T."/>
            <person name="Bristow J."/>
            <person name="Eisen J."/>
            <person name="Markowitz V."/>
            <person name="Hugenholtz P."/>
            <person name="Kyrpides N."/>
            <person name="Klenk H."/>
            <person name="Detter J."/>
        </authorList>
    </citation>
    <scope>NUCLEOTIDE SEQUENCE [LARGE SCALE GENOMIC DNA]</scope>
    <source>
        <strain evidence="10">ATCC 700841 / DSM 12885 / JCM 10246 / 7p75a</strain>
    </source>
</reference>
<feature type="binding site" evidence="8">
    <location>
        <position position="131"/>
    </location>
    <ligand>
        <name>Fe cation</name>
        <dbReference type="ChEBI" id="CHEBI:24875"/>
    </ligand>
</feature>
<dbReference type="GO" id="GO:0003700">
    <property type="term" value="F:DNA-binding transcription factor activity"/>
    <property type="evidence" value="ECO:0007669"/>
    <property type="project" value="InterPro"/>
</dbReference>
<dbReference type="KEGG" id="tmr:Tmar_0555"/>
<dbReference type="Proteomes" id="UP000008915">
    <property type="component" value="Chromosome"/>
</dbReference>
<dbReference type="SUPFAM" id="SSF46785">
    <property type="entry name" value="Winged helix' DNA-binding domain"/>
    <property type="match status" value="1"/>
</dbReference>
<dbReference type="AlphaFoldDB" id="E6SHB2"/>
<comment type="cofactor">
    <cofactor evidence="8">
        <name>Mn(2+)</name>
        <dbReference type="ChEBI" id="CHEBI:29035"/>
    </cofactor>
    <cofactor evidence="8">
        <name>Fe(2+)</name>
        <dbReference type="ChEBI" id="CHEBI:29033"/>
    </cofactor>
    <text evidence="8">Binds 1 Mn(2+) or Fe(2+) ion per subunit.</text>
</comment>
<dbReference type="InterPro" id="IPR036388">
    <property type="entry name" value="WH-like_DNA-bd_sf"/>
</dbReference>
<dbReference type="InterPro" id="IPR002481">
    <property type="entry name" value="FUR"/>
</dbReference>
<comment type="similarity">
    <text evidence="1">Belongs to the Fur family.</text>
</comment>
<evidence type="ECO:0000256" key="2">
    <source>
        <dbReference type="ARBA" id="ARBA00022491"/>
    </source>
</evidence>
<evidence type="ECO:0000256" key="7">
    <source>
        <dbReference type="PIRSR" id="PIRSR602481-1"/>
    </source>
</evidence>
<dbReference type="GO" id="GO:1900376">
    <property type="term" value="P:regulation of secondary metabolite biosynthetic process"/>
    <property type="evidence" value="ECO:0007669"/>
    <property type="project" value="TreeGrafter"/>
</dbReference>
<dbReference type="InterPro" id="IPR043135">
    <property type="entry name" value="Fur_C"/>
</dbReference>
<evidence type="ECO:0000256" key="3">
    <source>
        <dbReference type="ARBA" id="ARBA00022833"/>
    </source>
</evidence>
<dbReference type="GO" id="GO:0045892">
    <property type="term" value="P:negative regulation of DNA-templated transcription"/>
    <property type="evidence" value="ECO:0007669"/>
    <property type="project" value="TreeGrafter"/>
</dbReference>
<keyword evidence="7" id="KW-0479">Metal-binding</keyword>
<keyword evidence="2" id="KW-0678">Repressor</keyword>
<evidence type="ECO:0000256" key="8">
    <source>
        <dbReference type="PIRSR" id="PIRSR602481-2"/>
    </source>
</evidence>
<keyword evidence="5" id="KW-0238">DNA-binding</keyword>
<sequence>MWDVSFQRAVQRLKERGLKVTPQRLEILKAVMGAGRPVTAREVTDAVRARHPRVSVDTVYRNLTVLTRCGLVSPVNLQGRDGTRFEYQGDDRHHHHFVCVVCGKSFCVEWCPTATLQAVPSQDPGFRVLGHTFEVYGYCSGCQQAG</sequence>
<evidence type="ECO:0000313" key="9">
    <source>
        <dbReference type="EMBL" id="ADU50676.1"/>
    </source>
</evidence>
<evidence type="ECO:0000256" key="1">
    <source>
        <dbReference type="ARBA" id="ARBA00007957"/>
    </source>
</evidence>
<feature type="binding site" evidence="7">
    <location>
        <position position="139"/>
    </location>
    <ligand>
        <name>Zn(2+)</name>
        <dbReference type="ChEBI" id="CHEBI:29105"/>
    </ligand>
</feature>
<keyword evidence="10" id="KW-1185">Reference proteome</keyword>
<evidence type="ECO:0000256" key="6">
    <source>
        <dbReference type="ARBA" id="ARBA00023163"/>
    </source>
</evidence>
<dbReference type="PANTHER" id="PTHR33202">
    <property type="entry name" value="ZINC UPTAKE REGULATION PROTEIN"/>
    <property type="match status" value="1"/>
</dbReference>
<accession>E6SHB2</accession>
<feature type="binding site" evidence="7">
    <location>
        <position position="99"/>
    </location>
    <ligand>
        <name>Zn(2+)</name>
        <dbReference type="ChEBI" id="CHEBI:29105"/>
    </ligand>
</feature>
<dbReference type="InterPro" id="IPR036390">
    <property type="entry name" value="WH_DNA-bd_sf"/>
</dbReference>
<dbReference type="CDD" id="cd07153">
    <property type="entry name" value="Fur_like"/>
    <property type="match status" value="1"/>
</dbReference>
<evidence type="ECO:0000256" key="5">
    <source>
        <dbReference type="ARBA" id="ARBA00023125"/>
    </source>
</evidence>
<keyword evidence="4" id="KW-0805">Transcription regulation</keyword>
<dbReference type="eggNOG" id="COG0735">
    <property type="taxonomic scope" value="Bacteria"/>
</dbReference>
<keyword evidence="3 7" id="KW-0862">Zinc</keyword>
<evidence type="ECO:0000256" key="4">
    <source>
        <dbReference type="ARBA" id="ARBA00023015"/>
    </source>
</evidence>
<keyword evidence="8" id="KW-0408">Iron</keyword>
<keyword evidence="6" id="KW-0804">Transcription</keyword>
<comment type="cofactor">
    <cofactor evidence="7">
        <name>Zn(2+)</name>
        <dbReference type="ChEBI" id="CHEBI:29105"/>
    </cofactor>
    <text evidence="7">Binds 1 zinc ion per subunit.</text>
</comment>
<evidence type="ECO:0000313" key="10">
    <source>
        <dbReference type="Proteomes" id="UP000008915"/>
    </source>
</evidence>
<proteinExistence type="inferred from homology"/>
<organism evidence="9 10">
    <name type="scientific">Thermaerobacter marianensis (strain ATCC 700841 / DSM 12885 / JCM 10246 / 7p75a)</name>
    <dbReference type="NCBI Taxonomy" id="644966"/>
    <lineage>
        <taxon>Bacteria</taxon>
        <taxon>Bacillati</taxon>
        <taxon>Bacillota</taxon>
        <taxon>Clostridia</taxon>
        <taxon>Eubacteriales</taxon>
        <taxon>Clostridiales Family XVII. Incertae Sedis</taxon>
        <taxon>Thermaerobacter</taxon>
    </lineage>
</organism>
<protein>
    <submittedName>
        <fullName evidence="9">Ferric uptake regulator, Fur family</fullName>
    </submittedName>
</protein>
<name>E6SHB2_THEM7</name>